<dbReference type="AlphaFoldDB" id="A0A1R2CGU7"/>
<proteinExistence type="predicted"/>
<accession>A0A1R2CGU7</accession>
<gene>
    <name evidence="1" type="ORF">SteCoe_9990</name>
</gene>
<keyword evidence="2" id="KW-1185">Reference proteome</keyword>
<organism evidence="1 2">
    <name type="scientific">Stentor coeruleus</name>
    <dbReference type="NCBI Taxonomy" id="5963"/>
    <lineage>
        <taxon>Eukaryota</taxon>
        <taxon>Sar</taxon>
        <taxon>Alveolata</taxon>
        <taxon>Ciliophora</taxon>
        <taxon>Postciliodesmatophora</taxon>
        <taxon>Heterotrichea</taxon>
        <taxon>Heterotrichida</taxon>
        <taxon>Stentoridae</taxon>
        <taxon>Stentor</taxon>
    </lineage>
</organism>
<sequence length="157" mass="17865">MGCGVSQNLSYKCDLNLRSQKNELEGISNNQREDSESQIVDQPKHLIKSEYDDVIIVQRNSISYNISQTSGSLIKNPYNEQSKVLESSIENTLGAKENQSLLEISGKETNCLKSQTVRVEFENHPHEFDFSFIEENHTCNLPDIETDRILKEIIEGT</sequence>
<dbReference type="Proteomes" id="UP000187209">
    <property type="component" value="Unassembled WGS sequence"/>
</dbReference>
<name>A0A1R2CGU7_9CILI</name>
<comment type="caution">
    <text evidence="1">The sequence shown here is derived from an EMBL/GenBank/DDBJ whole genome shotgun (WGS) entry which is preliminary data.</text>
</comment>
<dbReference type="EMBL" id="MPUH01000158">
    <property type="protein sequence ID" value="OMJ88170.1"/>
    <property type="molecule type" value="Genomic_DNA"/>
</dbReference>
<evidence type="ECO:0000313" key="2">
    <source>
        <dbReference type="Proteomes" id="UP000187209"/>
    </source>
</evidence>
<reference evidence="1 2" key="1">
    <citation type="submission" date="2016-11" db="EMBL/GenBank/DDBJ databases">
        <title>The macronuclear genome of Stentor coeruleus: a giant cell with tiny introns.</title>
        <authorList>
            <person name="Slabodnick M."/>
            <person name="Ruby J.G."/>
            <person name="Reiff S.B."/>
            <person name="Swart E.C."/>
            <person name="Gosai S."/>
            <person name="Prabakaran S."/>
            <person name="Witkowska E."/>
            <person name="Larue G.E."/>
            <person name="Fisher S."/>
            <person name="Freeman R.M."/>
            <person name="Gunawardena J."/>
            <person name="Chu W."/>
            <person name="Stover N.A."/>
            <person name="Gregory B.D."/>
            <person name="Nowacki M."/>
            <person name="Derisi J."/>
            <person name="Roy S.W."/>
            <person name="Marshall W.F."/>
            <person name="Sood P."/>
        </authorList>
    </citation>
    <scope>NUCLEOTIDE SEQUENCE [LARGE SCALE GENOMIC DNA]</scope>
    <source>
        <strain evidence="1">WM001</strain>
    </source>
</reference>
<evidence type="ECO:0000313" key="1">
    <source>
        <dbReference type="EMBL" id="OMJ88170.1"/>
    </source>
</evidence>
<protein>
    <submittedName>
        <fullName evidence="1">Uncharacterized protein</fullName>
    </submittedName>
</protein>